<evidence type="ECO:0000256" key="5">
    <source>
        <dbReference type="SAM" id="Phobius"/>
    </source>
</evidence>
<comment type="subcellular location">
    <subcellularLocation>
        <location evidence="1">Membrane</location>
        <topology evidence="1">Multi-pass membrane protein</topology>
    </subcellularLocation>
</comment>
<dbReference type="PANTHER" id="PTHR13285:SF18">
    <property type="entry name" value="PROTEIN-CYSTEINE N-PALMITOYLTRANSFERASE RASP"/>
    <property type="match status" value="1"/>
</dbReference>
<dbReference type="GO" id="GO:0016746">
    <property type="term" value="F:acyltransferase activity"/>
    <property type="evidence" value="ECO:0007669"/>
    <property type="project" value="TreeGrafter"/>
</dbReference>
<feature type="transmembrane region" description="Helical" evidence="5">
    <location>
        <begin position="28"/>
        <end position="51"/>
    </location>
</feature>
<name>A0A9X5CBR6_9FIRM</name>
<dbReference type="PANTHER" id="PTHR13285">
    <property type="entry name" value="ACYLTRANSFERASE"/>
    <property type="match status" value="1"/>
</dbReference>
<dbReference type="Pfam" id="PF03062">
    <property type="entry name" value="MBOAT"/>
    <property type="match status" value="1"/>
</dbReference>
<organism evidence="6 7">
    <name type="scientific">Schaedlerella arabinosiphila</name>
    <dbReference type="NCBI Taxonomy" id="2044587"/>
    <lineage>
        <taxon>Bacteria</taxon>
        <taxon>Bacillati</taxon>
        <taxon>Bacillota</taxon>
        <taxon>Clostridia</taxon>
        <taxon>Lachnospirales</taxon>
        <taxon>Lachnospiraceae</taxon>
        <taxon>Schaedlerella</taxon>
    </lineage>
</organism>
<sequence length="201" mass="23223">MRTLSFREQTYIPLGGNRKSVVRTYVNIFIVFLLSGFWHGAGWTFILWGIMHGLAQMLERILKKYWLKLHPAFSWLMAFGFVNVAWIYFRAESITDAHIILSKMLSFHFGAISSEMVAVFAQPEWMLLWSKFAPGVLETYNNINMVLYFAVAAVMVLAFPNAKYVAEKCTSKRSTPFLVSLLLTWCIFSFTGVSTFLYFNF</sequence>
<evidence type="ECO:0000256" key="2">
    <source>
        <dbReference type="ARBA" id="ARBA00022692"/>
    </source>
</evidence>
<dbReference type="Proteomes" id="UP000474104">
    <property type="component" value="Unassembled WGS sequence"/>
</dbReference>
<feature type="transmembrane region" description="Helical" evidence="5">
    <location>
        <begin position="71"/>
        <end position="89"/>
    </location>
</feature>
<dbReference type="AlphaFoldDB" id="A0A9X5CBR6"/>
<gene>
    <name evidence="6" type="ORF">FMM80_24285</name>
</gene>
<evidence type="ECO:0000256" key="4">
    <source>
        <dbReference type="ARBA" id="ARBA00023136"/>
    </source>
</evidence>
<dbReference type="InterPro" id="IPR051085">
    <property type="entry name" value="MB_O-acyltransferase"/>
</dbReference>
<feature type="transmembrane region" description="Helical" evidence="5">
    <location>
        <begin position="101"/>
        <end position="123"/>
    </location>
</feature>
<evidence type="ECO:0008006" key="8">
    <source>
        <dbReference type="Google" id="ProtNLM"/>
    </source>
</evidence>
<proteinExistence type="predicted"/>
<dbReference type="GO" id="GO:0016020">
    <property type="term" value="C:membrane"/>
    <property type="evidence" value="ECO:0007669"/>
    <property type="project" value="UniProtKB-SubCell"/>
</dbReference>
<evidence type="ECO:0000313" key="6">
    <source>
        <dbReference type="EMBL" id="NDO71597.1"/>
    </source>
</evidence>
<dbReference type="InterPro" id="IPR004299">
    <property type="entry name" value="MBOAT_fam"/>
</dbReference>
<feature type="transmembrane region" description="Helical" evidence="5">
    <location>
        <begin position="143"/>
        <end position="165"/>
    </location>
</feature>
<keyword evidence="3 5" id="KW-1133">Transmembrane helix</keyword>
<evidence type="ECO:0000256" key="3">
    <source>
        <dbReference type="ARBA" id="ARBA00022989"/>
    </source>
</evidence>
<comment type="caution">
    <text evidence="6">The sequence shown here is derived from an EMBL/GenBank/DDBJ whole genome shotgun (WGS) entry which is preliminary data.</text>
</comment>
<evidence type="ECO:0000256" key="1">
    <source>
        <dbReference type="ARBA" id="ARBA00004141"/>
    </source>
</evidence>
<protein>
    <recommendedName>
        <fullName evidence="8">MBOAT family protein</fullName>
    </recommendedName>
</protein>
<keyword evidence="4 5" id="KW-0472">Membrane</keyword>
<keyword evidence="2 5" id="KW-0812">Transmembrane</keyword>
<accession>A0A9X5CBR6</accession>
<reference evidence="6 7" key="1">
    <citation type="submission" date="2019-07" db="EMBL/GenBank/DDBJ databases">
        <title>Draft genome sequences of 15 bacterial species constituting the stable defined intestinal microbiota of the GM15 gnotobiotic mouse model.</title>
        <authorList>
            <person name="Elie C."/>
            <person name="Mathieu A."/>
            <person name="Saliou A."/>
            <person name="Darnaud M."/>
            <person name="Leulier F."/>
            <person name="Tamellini A."/>
        </authorList>
    </citation>
    <scope>NUCLEOTIDE SEQUENCE [LARGE SCALE GENOMIC DNA]</scope>
    <source>
        <strain evidence="7">ASF 502</strain>
    </source>
</reference>
<feature type="transmembrane region" description="Helical" evidence="5">
    <location>
        <begin position="177"/>
        <end position="199"/>
    </location>
</feature>
<evidence type="ECO:0000313" key="7">
    <source>
        <dbReference type="Proteomes" id="UP000474104"/>
    </source>
</evidence>
<dbReference type="EMBL" id="VIRB01000140">
    <property type="protein sequence ID" value="NDO71597.1"/>
    <property type="molecule type" value="Genomic_DNA"/>
</dbReference>